<accession>A0ABX1D2L7</accession>
<name>A0ABX1D2L7_9FLAO</name>
<evidence type="ECO:0000313" key="2">
    <source>
        <dbReference type="Proteomes" id="UP000703674"/>
    </source>
</evidence>
<dbReference type="SUPFAM" id="SSF49464">
    <property type="entry name" value="Carboxypeptidase regulatory domain-like"/>
    <property type="match status" value="1"/>
</dbReference>
<comment type="caution">
    <text evidence="1">The sequence shown here is derived from an EMBL/GenBank/DDBJ whole genome shotgun (WGS) entry which is preliminary data.</text>
</comment>
<gene>
    <name evidence="1" type="ORF">HC175_07660</name>
</gene>
<sequence length="250" mass="28929">MKYFLFGILSFFLVQLQAQERTLIKGLVRNDSIGLDNVHVRNISTGKYSVSGENGNFQLNLMLGDTLLLTHVGMQDLIAYVKPEDLKAGRMVFTMREVSNELREVLVNETSEINAVSLGIIPKKIEKLTLNERRLRTAGDFKPKHVLGILGGGVSIDAILNAINGRTKRLKRNITYEEKERHITYLELHFWDYMRQELALSEQEARLLINLVIEDDDLKLVITRRNEAEMEFFLLDRWLKIQNELKEQQK</sequence>
<dbReference type="RefSeq" id="WP_168137897.1">
    <property type="nucleotide sequence ID" value="NZ_JAAVJR010000003.1"/>
</dbReference>
<dbReference type="InterPro" id="IPR008969">
    <property type="entry name" value="CarboxyPept-like_regulatory"/>
</dbReference>
<dbReference type="Proteomes" id="UP000703674">
    <property type="component" value="Unassembled WGS sequence"/>
</dbReference>
<dbReference type="EMBL" id="JAAVJR010000003">
    <property type="protein sequence ID" value="NJW52796.1"/>
    <property type="molecule type" value="Genomic_DNA"/>
</dbReference>
<protein>
    <recommendedName>
        <fullName evidence="3">CarboxypepD_reg-like domain-containing protein</fullName>
    </recommendedName>
</protein>
<reference evidence="1 2" key="1">
    <citation type="submission" date="2020-03" db="EMBL/GenBank/DDBJ databases">
        <title>Salinimicrobium sp. nov, isolated from SCS.</title>
        <authorList>
            <person name="Cao W.R."/>
        </authorList>
    </citation>
    <scope>NUCLEOTIDE SEQUENCE [LARGE SCALE GENOMIC DNA]</scope>
    <source>
        <strain evidence="2">J15B91</strain>
    </source>
</reference>
<organism evidence="1 2">
    <name type="scientific">Salinimicrobium oceani</name>
    <dbReference type="NCBI Taxonomy" id="2722702"/>
    <lineage>
        <taxon>Bacteria</taxon>
        <taxon>Pseudomonadati</taxon>
        <taxon>Bacteroidota</taxon>
        <taxon>Flavobacteriia</taxon>
        <taxon>Flavobacteriales</taxon>
        <taxon>Flavobacteriaceae</taxon>
        <taxon>Salinimicrobium</taxon>
    </lineage>
</organism>
<evidence type="ECO:0000313" key="1">
    <source>
        <dbReference type="EMBL" id="NJW52796.1"/>
    </source>
</evidence>
<evidence type="ECO:0008006" key="3">
    <source>
        <dbReference type="Google" id="ProtNLM"/>
    </source>
</evidence>
<proteinExistence type="predicted"/>
<keyword evidence="2" id="KW-1185">Reference proteome</keyword>